<evidence type="ECO:0000313" key="2">
    <source>
        <dbReference type="Proteomes" id="UP000006860"/>
    </source>
</evidence>
<organism evidence="1 2">
    <name type="scientific">Rubinisphaera brasiliensis (strain ATCC 49424 / DSM 5305 / JCM 21570 / IAM 15109 / NBRC 103401 / IFAM 1448)</name>
    <name type="common">Planctomyces brasiliensis</name>
    <dbReference type="NCBI Taxonomy" id="756272"/>
    <lineage>
        <taxon>Bacteria</taxon>
        <taxon>Pseudomonadati</taxon>
        <taxon>Planctomycetota</taxon>
        <taxon>Planctomycetia</taxon>
        <taxon>Planctomycetales</taxon>
        <taxon>Planctomycetaceae</taxon>
        <taxon>Rubinisphaera</taxon>
    </lineage>
</organism>
<dbReference type="EMBL" id="CP002546">
    <property type="protein sequence ID" value="ADY58220.1"/>
    <property type="molecule type" value="Genomic_DNA"/>
</dbReference>
<dbReference type="HOGENOM" id="CLU_175596_0_0_0"/>
<dbReference type="Proteomes" id="UP000006860">
    <property type="component" value="Chromosome"/>
</dbReference>
<sequence length="107" mass="12272">MTINIPRGESDPVIDSIIDALKRYETEHPLARIDVYRQNSVSVRVRIIDPGFAPLTKPERNEQVWTYLEQLSEDVQGDISTLLLLDPEETKKSFANFEFEDPVPSNL</sequence>
<evidence type="ECO:0000313" key="1">
    <source>
        <dbReference type="EMBL" id="ADY58220.1"/>
    </source>
</evidence>
<reference evidence="2" key="1">
    <citation type="submission" date="2011-02" db="EMBL/GenBank/DDBJ databases">
        <title>The complete genome of Planctomyces brasiliensis DSM 5305.</title>
        <authorList>
            <person name="Lucas S."/>
            <person name="Copeland A."/>
            <person name="Lapidus A."/>
            <person name="Bruce D."/>
            <person name="Goodwin L."/>
            <person name="Pitluck S."/>
            <person name="Kyrpides N."/>
            <person name="Mavromatis K."/>
            <person name="Pagani I."/>
            <person name="Ivanova N."/>
            <person name="Ovchinnikova G."/>
            <person name="Lu M."/>
            <person name="Detter J.C."/>
            <person name="Han C."/>
            <person name="Land M."/>
            <person name="Hauser L."/>
            <person name="Markowitz V."/>
            <person name="Cheng J.-F."/>
            <person name="Hugenholtz P."/>
            <person name="Woyke T."/>
            <person name="Wu D."/>
            <person name="Tindall B."/>
            <person name="Pomrenke H.G."/>
            <person name="Brambilla E."/>
            <person name="Klenk H.-P."/>
            <person name="Eisen J.A."/>
        </authorList>
    </citation>
    <scope>NUCLEOTIDE SEQUENCE [LARGE SCALE GENOMIC DNA]</scope>
    <source>
        <strain evidence="2">ATCC 49424 / DSM 5305 / JCM 21570 / NBRC 103401 / IFAM 1448</strain>
    </source>
</reference>
<dbReference type="STRING" id="756272.Plabr_0593"/>
<keyword evidence="2" id="KW-1185">Reference proteome</keyword>
<gene>
    <name evidence="1" type="ordered locus">Plabr_0593</name>
</gene>
<accession>F0SF65</accession>
<dbReference type="KEGG" id="pbs:Plabr_0593"/>
<dbReference type="OrthoDB" id="281099at2"/>
<dbReference type="eggNOG" id="ENOG502ZI6M">
    <property type="taxonomic scope" value="Bacteria"/>
</dbReference>
<protein>
    <submittedName>
        <fullName evidence="1">Uncharacterized protein</fullName>
    </submittedName>
</protein>
<dbReference type="RefSeq" id="WP_013626963.1">
    <property type="nucleotide sequence ID" value="NC_015174.1"/>
</dbReference>
<name>F0SF65_RUBBR</name>
<dbReference type="AlphaFoldDB" id="F0SF65"/>
<proteinExistence type="predicted"/>